<keyword evidence="4" id="KW-0238">DNA-binding</keyword>
<dbReference type="SUPFAM" id="SSF53383">
    <property type="entry name" value="PLP-dependent transferases"/>
    <property type="match status" value="1"/>
</dbReference>
<feature type="domain" description="HTH gntR-type" evidence="6">
    <location>
        <begin position="1"/>
        <end position="56"/>
    </location>
</feature>
<dbReference type="Proteomes" id="UP000275069">
    <property type="component" value="Chromosome"/>
</dbReference>
<dbReference type="AlphaFoldDB" id="A0A387BFR0"/>
<dbReference type="Gene3D" id="3.40.640.10">
    <property type="entry name" value="Type I PLP-dependent aspartate aminotransferase-like (Major domain)"/>
    <property type="match status" value="1"/>
</dbReference>
<dbReference type="PROSITE" id="PS50949">
    <property type="entry name" value="HTH_GNTR"/>
    <property type="match status" value="1"/>
</dbReference>
<keyword evidence="3" id="KW-0805">Transcription regulation</keyword>
<evidence type="ECO:0000256" key="4">
    <source>
        <dbReference type="ARBA" id="ARBA00023125"/>
    </source>
</evidence>
<dbReference type="PRINTS" id="PR00035">
    <property type="entry name" value="HTHGNTR"/>
</dbReference>
<dbReference type="GO" id="GO:0003677">
    <property type="term" value="F:DNA binding"/>
    <property type="evidence" value="ECO:0007669"/>
    <property type="project" value="UniProtKB-KW"/>
</dbReference>
<keyword evidence="8" id="KW-1185">Reference proteome</keyword>
<evidence type="ECO:0000256" key="2">
    <source>
        <dbReference type="ARBA" id="ARBA00022898"/>
    </source>
</evidence>
<comment type="similarity">
    <text evidence="1">In the C-terminal section; belongs to the class-I pyridoxal-phosphate-dependent aminotransferase family.</text>
</comment>
<organism evidence="7 8">
    <name type="scientific">Gryllotalpicola protaetiae</name>
    <dbReference type="NCBI Taxonomy" id="2419771"/>
    <lineage>
        <taxon>Bacteria</taxon>
        <taxon>Bacillati</taxon>
        <taxon>Actinomycetota</taxon>
        <taxon>Actinomycetes</taxon>
        <taxon>Micrococcales</taxon>
        <taxon>Microbacteriaceae</taxon>
        <taxon>Gryllotalpicola</taxon>
    </lineage>
</organism>
<dbReference type="KEGG" id="gry:D7I44_04000"/>
<evidence type="ECO:0000313" key="7">
    <source>
        <dbReference type="EMBL" id="AYG02763.1"/>
    </source>
</evidence>
<dbReference type="PANTHER" id="PTHR46577">
    <property type="entry name" value="HTH-TYPE TRANSCRIPTIONAL REGULATORY PROTEIN GABR"/>
    <property type="match status" value="1"/>
</dbReference>
<evidence type="ECO:0000259" key="6">
    <source>
        <dbReference type="PROSITE" id="PS50949"/>
    </source>
</evidence>
<dbReference type="InterPro" id="IPR036388">
    <property type="entry name" value="WH-like_DNA-bd_sf"/>
</dbReference>
<evidence type="ECO:0000313" key="8">
    <source>
        <dbReference type="Proteomes" id="UP000275069"/>
    </source>
</evidence>
<accession>A0A387BFR0</accession>
<dbReference type="InterPro" id="IPR036390">
    <property type="entry name" value="WH_DNA-bd_sf"/>
</dbReference>
<sequence>MIHDGRLRAGDALPSTRALAAELGIARGTVVAAFEQLDGEGYIHTRHGAAARVAATLAGVPAPHPAAELPAHHRAEAKAEGLIDLLPGVPASNAIARRDWRAAWRHAAAAPIDDAYPDPLGLAALRAEVAKQLGFSRGFAPELERVIVTAGTREALSLVVDALPPGARVAVENPGHRGSRQLLSNAGAHAVPIGLDEHGLVLDELRAAHARDALAAVLVTPSHQYPMGTVMPIARRHELLEWASGAGVLVIEDDYDSEFRHHGAPLPALAAIDPSGAVVLLGTFSKTLSPALRCGYLVVPERAPIADALRQVRTAHSSSVATPVQHAVAWLMSSGALRRHLARLRRDYTHKRAMVADALVGLPGVTIGGLAGGLHALVQWEGERDEASVVAGIRRRGVAVAPLARYVADGSGLETRGLVLGYGPVSATSLGQALPMIAAELRRS</sequence>
<evidence type="ECO:0000256" key="5">
    <source>
        <dbReference type="ARBA" id="ARBA00023163"/>
    </source>
</evidence>
<dbReference type="CDD" id="cd00609">
    <property type="entry name" value="AAT_like"/>
    <property type="match status" value="1"/>
</dbReference>
<dbReference type="GO" id="GO:0030170">
    <property type="term" value="F:pyridoxal phosphate binding"/>
    <property type="evidence" value="ECO:0007669"/>
    <property type="project" value="InterPro"/>
</dbReference>
<keyword evidence="2" id="KW-0663">Pyridoxal phosphate</keyword>
<dbReference type="CDD" id="cd07377">
    <property type="entry name" value="WHTH_GntR"/>
    <property type="match status" value="1"/>
</dbReference>
<keyword evidence="7" id="KW-0032">Aminotransferase</keyword>
<dbReference type="InterPro" id="IPR015421">
    <property type="entry name" value="PyrdxlP-dep_Trfase_major"/>
</dbReference>
<proteinExistence type="inferred from homology"/>
<dbReference type="PANTHER" id="PTHR46577:SF1">
    <property type="entry name" value="HTH-TYPE TRANSCRIPTIONAL REGULATORY PROTEIN GABR"/>
    <property type="match status" value="1"/>
</dbReference>
<keyword evidence="7" id="KW-0808">Transferase</keyword>
<dbReference type="Pfam" id="PF00155">
    <property type="entry name" value="Aminotran_1_2"/>
    <property type="match status" value="1"/>
</dbReference>
<dbReference type="Pfam" id="PF00392">
    <property type="entry name" value="GntR"/>
    <property type="match status" value="1"/>
</dbReference>
<dbReference type="GO" id="GO:0003700">
    <property type="term" value="F:DNA-binding transcription factor activity"/>
    <property type="evidence" value="ECO:0007669"/>
    <property type="project" value="InterPro"/>
</dbReference>
<dbReference type="EMBL" id="CP032624">
    <property type="protein sequence ID" value="AYG02763.1"/>
    <property type="molecule type" value="Genomic_DNA"/>
</dbReference>
<protein>
    <submittedName>
        <fullName evidence="7">PLP-dependent aminotransferase family protein</fullName>
    </submittedName>
</protein>
<gene>
    <name evidence="7" type="ORF">D7I44_04000</name>
</gene>
<dbReference type="OrthoDB" id="594134at2"/>
<reference evidence="7 8" key="1">
    <citation type="submission" date="2018-09" db="EMBL/GenBank/DDBJ databases">
        <title>Genome sequencing of strain 2DFW10M-5.</title>
        <authorList>
            <person name="Heo J."/>
            <person name="Kim S.-J."/>
            <person name="Kwon S.-W."/>
        </authorList>
    </citation>
    <scope>NUCLEOTIDE SEQUENCE [LARGE SCALE GENOMIC DNA]</scope>
    <source>
        <strain evidence="7 8">2DFW10M-5</strain>
    </source>
</reference>
<dbReference type="InterPro" id="IPR051446">
    <property type="entry name" value="HTH_trans_reg/aminotransferase"/>
</dbReference>
<evidence type="ECO:0000256" key="3">
    <source>
        <dbReference type="ARBA" id="ARBA00023015"/>
    </source>
</evidence>
<keyword evidence="5" id="KW-0804">Transcription</keyword>
<dbReference type="InterPro" id="IPR004839">
    <property type="entry name" value="Aminotransferase_I/II_large"/>
</dbReference>
<dbReference type="InterPro" id="IPR000524">
    <property type="entry name" value="Tscrpt_reg_HTH_GntR"/>
</dbReference>
<dbReference type="GO" id="GO:0008483">
    <property type="term" value="F:transaminase activity"/>
    <property type="evidence" value="ECO:0007669"/>
    <property type="project" value="UniProtKB-KW"/>
</dbReference>
<dbReference type="InterPro" id="IPR015424">
    <property type="entry name" value="PyrdxlP-dep_Trfase"/>
</dbReference>
<dbReference type="SMART" id="SM00345">
    <property type="entry name" value="HTH_GNTR"/>
    <property type="match status" value="1"/>
</dbReference>
<name>A0A387BFR0_9MICO</name>
<dbReference type="Gene3D" id="1.10.10.10">
    <property type="entry name" value="Winged helix-like DNA-binding domain superfamily/Winged helix DNA-binding domain"/>
    <property type="match status" value="1"/>
</dbReference>
<dbReference type="SUPFAM" id="SSF46785">
    <property type="entry name" value="Winged helix' DNA-binding domain"/>
    <property type="match status" value="1"/>
</dbReference>
<evidence type="ECO:0000256" key="1">
    <source>
        <dbReference type="ARBA" id="ARBA00005384"/>
    </source>
</evidence>